<keyword evidence="1" id="KW-0472">Membrane</keyword>
<organism evidence="2 3">
    <name type="scientific">Erpetoichthys calabaricus</name>
    <name type="common">Rope fish</name>
    <name type="synonym">Calamoichthys calabaricus</name>
    <dbReference type="NCBI Taxonomy" id="27687"/>
    <lineage>
        <taxon>Eukaryota</taxon>
        <taxon>Metazoa</taxon>
        <taxon>Chordata</taxon>
        <taxon>Craniata</taxon>
        <taxon>Vertebrata</taxon>
        <taxon>Euteleostomi</taxon>
        <taxon>Actinopterygii</taxon>
        <taxon>Polypteriformes</taxon>
        <taxon>Polypteridae</taxon>
        <taxon>Erpetoichthys</taxon>
    </lineage>
</organism>
<dbReference type="Proteomes" id="UP000694620">
    <property type="component" value="Unassembled WGS sequence"/>
</dbReference>
<reference evidence="2" key="1">
    <citation type="submission" date="2025-08" db="UniProtKB">
        <authorList>
            <consortium name="Ensembl"/>
        </authorList>
    </citation>
    <scope>IDENTIFICATION</scope>
</reference>
<keyword evidence="1" id="KW-1133">Transmembrane helix</keyword>
<evidence type="ECO:0000256" key="1">
    <source>
        <dbReference type="SAM" id="Phobius"/>
    </source>
</evidence>
<sequence length="114" mass="13134">MRSSTSLFVTLAIHGMRSSFLQHQSSKPSIFLLSAFFRVQLSHPYMIIGKKIARTSLHLVARPISLLFQIFSMFSIVLRLSAILLFTSEQSSPPWSMFEPRKVVDCGHHYFRLF</sequence>
<reference evidence="2" key="2">
    <citation type="submission" date="2025-09" db="UniProtKB">
        <authorList>
            <consortium name="Ensembl"/>
        </authorList>
    </citation>
    <scope>IDENTIFICATION</scope>
</reference>
<accession>A0A8C4SUJ7</accession>
<dbReference type="Ensembl" id="ENSECRT00000022861.1">
    <property type="protein sequence ID" value="ENSECRP00000022387.1"/>
    <property type="gene ID" value="ENSECRG00000015143.1"/>
</dbReference>
<keyword evidence="1" id="KW-0812">Transmembrane</keyword>
<name>A0A8C4SUJ7_ERPCA</name>
<dbReference type="GeneTree" id="ENSGT01150000287368"/>
<protein>
    <submittedName>
        <fullName evidence="2">Uncharacterized protein</fullName>
    </submittedName>
</protein>
<dbReference type="AlphaFoldDB" id="A0A8C4SUJ7"/>
<feature type="transmembrane region" description="Helical" evidence="1">
    <location>
        <begin position="60"/>
        <end position="86"/>
    </location>
</feature>
<evidence type="ECO:0000313" key="2">
    <source>
        <dbReference type="Ensembl" id="ENSECRP00000022387.1"/>
    </source>
</evidence>
<keyword evidence="3" id="KW-1185">Reference proteome</keyword>
<proteinExistence type="predicted"/>
<evidence type="ECO:0000313" key="3">
    <source>
        <dbReference type="Proteomes" id="UP000694620"/>
    </source>
</evidence>